<dbReference type="EMBL" id="BMAT01005554">
    <property type="protein sequence ID" value="GFR95710.1"/>
    <property type="molecule type" value="Genomic_DNA"/>
</dbReference>
<dbReference type="Proteomes" id="UP000762676">
    <property type="component" value="Unassembled WGS sequence"/>
</dbReference>
<evidence type="ECO:0000256" key="1">
    <source>
        <dbReference type="SAM" id="Phobius"/>
    </source>
</evidence>
<proteinExistence type="predicted"/>
<keyword evidence="1" id="KW-0812">Transmembrane</keyword>
<gene>
    <name evidence="2" type="ORF">ElyMa_002700600</name>
</gene>
<keyword evidence="1" id="KW-1133">Transmembrane helix</keyword>
<comment type="caution">
    <text evidence="2">The sequence shown here is derived from an EMBL/GenBank/DDBJ whole genome shotgun (WGS) entry which is preliminary data.</text>
</comment>
<dbReference type="AlphaFoldDB" id="A0AAV4HE47"/>
<feature type="transmembrane region" description="Helical" evidence="1">
    <location>
        <begin position="43"/>
        <end position="65"/>
    </location>
</feature>
<keyword evidence="3" id="KW-1185">Reference proteome</keyword>
<name>A0AAV4HE47_9GAST</name>
<reference evidence="2 3" key="1">
    <citation type="journal article" date="2021" name="Elife">
        <title>Chloroplast acquisition without the gene transfer in kleptoplastic sea slugs, Plakobranchus ocellatus.</title>
        <authorList>
            <person name="Maeda T."/>
            <person name="Takahashi S."/>
            <person name="Yoshida T."/>
            <person name="Shimamura S."/>
            <person name="Takaki Y."/>
            <person name="Nagai Y."/>
            <person name="Toyoda A."/>
            <person name="Suzuki Y."/>
            <person name="Arimoto A."/>
            <person name="Ishii H."/>
            <person name="Satoh N."/>
            <person name="Nishiyama T."/>
            <person name="Hasebe M."/>
            <person name="Maruyama T."/>
            <person name="Minagawa J."/>
            <person name="Obokata J."/>
            <person name="Shigenobu S."/>
        </authorList>
    </citation>
    <scope>NUCLEOTIDE SEQUENCE [LARGE SCALE GENOMIC DNA]</scope>
</reference>
<organism evidence="2 3">
    <name type="scientific">Elysia marginata</name>
    <dbReference type="NCBI Taxonomy" id="1093978"/>
    <lineage>
        <taxon>Eukaryota</taxon>
        <taxon>Metazoa</taxon>
        <taxon>Spiralia</taxon>
        <taxon>Lophotrochozoa</taxon>
        <taxon>Mollusca</taxon>
        <taxon>Gastropoda</taxon>
        <taxon>Heterobranchia</taxon>
        <taxon>Euthyneura</taxon>
        <taxon>Panpulmonata</taxon>
        <taxon>Sacoglossa</taxon>
        <taxon>Placobranchoidea</taxon>
        <taxon>Plakobranchidae</taxon>
        <taxon>Elysia</taxon>
    </lineage>
</organism>
<sequence length="97" mass="10364">MLMMLTKRLSILLTDTEGARPGRSADNTTLDEGILRTLKSCCIAIFLFPLTILATVALTTLATVASTAGSMTQLLPCVRTSRSVTLPITEALSGFQF</sequence>
<keyword evidence="1" id="KW-0472">Membrane</keyword>
<evidence type="ECO:0000313" key="3">
    <source>
        <dbReference type="Proteomes" id="UP000762676"/>
    </source>
</evidence>
<evidence type="ECO:0000313" key="2">
    <source>
        <dbReference type="EMBL" id="GFR95710.1"/>
    </source>
</evidence>
<accession>A0AAV4HE47</accession>
<protein>
    <submittedName>
        <fullName evidence="2">Uncharacterized protein</fullName>
    </submittedName>
</protein>